<dbReference type="PANTHER" id="PTHR35273:SF2">
    <property type="entry name" value="ALPHA-GALACTOSIDASE"/>
    <property type="match status" value="1"/>
</dbReference>
<proteinExistence type="predicted"/>
<gene>
    <name evidence="4" type="ORF">CC80DRAFT_465645</name>
</gene>
<dbReference type="InterPro" id="IPR004352">
    <property type="entry name" value="GH114_TIM-barrel"/>
</dbReference>
<dbReference type="Proteomes" id="UP000800035">
    <property type="component" value="Unassembled WGS sequence"/>
</dbReference>
<dbReference type="InterPro" id="IPR017853">
    <property type="entry name" value="GH"/>
</dbReference>
<dbReference type="EC" id="3.2.1.22" evidence="2"/>
<dbReference type="Pfam" id="PF03537">
    <property type="entry name" value="Glyco_hydro_114"/>
    <property type="match status" value="1"/>
</dbReference>
<dbReference type="GO" id="GO:0004557">
    <property type="term" value="F:alpha-galactosidase activity"/>
    <property type="evidence" value="ECO:0007669"/>
    <property type="project" value="UniProtKB-EC"/>
</dbReference>
<evidence type="ECO:0000259" key="3">
    <source>
        <dbReference type="Pfam" id="PF03537"/>
    </source>
</evidence>
<accession>A0A6A5U4K5</accession>
<dbReference type="AlphaFoldDB" id="A0A6A5U4K5"/>
<dbReference type="OrthoDB" id="2108802at2759"/>
<evidence type="ECO:0000313" key="5">
    <source>
        <dbReference type="Proteomes" id="UP000800035"/>
    </source>
</evidence>
<dbReference type="Gene3D" id="3.20.20.70">
    <property type="entry name" value="Aldolase class I"/>
    <property type="match status" value="1"/>
</dbReference>
<evidence type="ECO:0000256" key="1">
    <source>
        <dbReference type="ARBA" id="ARBA00001255"/>
    </source>
</evidence>
<evidence type="ECO:0000313" key="4">
    <source>
        <dbReference type="EMBL" id="KAF1960073.1"/>
    </source>
</evidence>
<sequence length="261" mass="28783">MRYTTPILLASLASATPTRRSDKLASRATAFTSDTTFDIVLQGQSFKLADYQRSSPPVIDIDLEDNEDIIADLAKTKTVICYFSAGSREDWRSDAGKFGKADYGQGLDGWDGENWLNVKSANVRDIMKKRIERAAKAGCHAVDPDNVDGYNENQDGFGYDKSAYVDYIKYLANQASINKLAIGLKNAIEIIPDVLSVVQFAVNEQCHAYTECDKYKPFTTANKAVFNIEYGLNDCSDPAGVKLSTVIKNENQDLNKLGGQC</sequence>
<feature type="domain" description="Glycoside-hydrolase family GH114 TIM-barrel" evidence="3">
    <location>
        <begin position="36"/>
        <end position="250"/>
    </location>
</feature>
<keyword evidence="5" id="KW-1185">Reference proteome</keyword>
<reference evidence="4" key="1">
    <citation type="journal article" date="2020" name="Stud. Mycol.">
        <title>101 Dothideomycetes genomes: a test case for predicting lifestyles and emergence of pathogens.</title>
        <authorList>
            <person name="Haridas S."/>
            <person name="Albert R."/>
            <person name="Binder M."/>
            <person name="Bloem J."/>
            <person name="Labutti K."/>
            <person name="Salamov A."/>
            <person name="Andreopoulos B."/>
            <person name="Baker S."/>
            <person name="Barry K."/>
            <person name="Bills G."/>
            <person name="Bluhm B."/>
            <person name="Cannon C."/>
            <person name="Castanera R."/>
            <person name="Culley D."/>
            <person name="Daum C."/>
            <person name="Ezra D."/>
            <person name="Gonzalez J."/>
            <person name="Henrissat B."/>
            <person name="Kuo A."/>
            <person name="Liang C."/>
            <person name="Lipzen A."/>
            <person name="Lutzoni F."/>
            <person name="Magnuson J."/>
            <person name="Mondo S."/>
            <person name="Nolan M."/>
            <person name="Ohm R."/>
            <person name="Pangilinan J."/>
            <person name="Park H.-J."/>
            <person name="Ramirez L."/>
            <person name="Alfaro M."/>
            <person name="Sun H."/>
            <person name="Tritt A."/>
            <person name="Yoshinaga Y."/>
            <person name="Zwiers L.-H."/>
            <person name="Turgeon B."/>
            <person name="Goodwin S."/>
            <person name="Spatafora J."/>
            <person name="Crous P."/>
            <person name="Grigoriev I."/>
        </authorList>
    </citation>
    <scope>NUCLEOTIDE SEQUENCE</scope>
    <source>
        <strain evidence="4">CBS 675.92</strain>
    </source>
</reference>
<comment type="catalytic activity">
    <reaction evidence="1">
        <text>Hydrolysis of terminal, non-reducing alpha-D-galactose residues in alpha-D-galactosides, including galactose oligosaccharides, galactomannans and galactolipids.</text>
        <dbReference type="EC" id="3.2.1.22"/>
    </reaction>
</comment>
<name>A0A6A5U4K5_9PLEO</name>
<organism evidence="4 5">
    <name type="scientific">Byssothecium circinans</name>
    <dbReference type="NCBI Taxonomy" id="147558"/>
    <lineage>
        <taxon>Eukaryota</taxon>
        <taxon>Fungi</taxon>
        <taxon>Dikarya</taxon>
        <taxon>Ascomycota</taxon>
        <taxon>Pezizomycotina</taxon>
        <taxon>Dothideomycetes</taxon>
        <taxon>Pleosporomycetidae</taxon>
        <taxon>Pleosporales</taxon>
        <taxon>Massarineae</taxon>
        <taxon>Massarinaceae</taxon>
        <taxon>Byssothecium</taxon>
    </lineage>
</organism>
<dbReference type="EMBL" id="ML976983">
    <property type="protein sequence ID" value="KAF1960073.1"/>
    <property type="molecule type" value="Genomic_DNA"/>
</dbReference>
<dbReference type="SUPFAM" id="SSF51445">
    <property type="entry name" value="(Trans)glycosidases"/>
    <property type="match status" value="1"/>
</dbReference>
<evidence type="ECO:0000256" key="2">
    <source>
        <dbReference type="ARBA" id="ARBA00012755"/>
    </source>
</evidence>
<dbReference type="InterPro" id="IPR013785">
    <property type="entry name" value="Aldolase_TIM"/>
</dbReference>
<dbReference type="PANTHER" id="PTHR35273">
    <property type="entry name" value="ALPHA-1,4 POLYGALACTOSAMINIDASE, PUTATIVE (AFU_ORTHOLOGUE AFUA_3G07890)-RELATED"/>
    <property type="match status" value="1"/>
</dbReference>
<protein>
    <recommendedName>
        <fullName evidence="2">alpha-galactosidase</fullName>
        <ecNumber evidence="2">3.2.1.22</ecNumber>
    </recommendedName>
</protein>